<comment type="similarity">
    <text evidence="2">Belongs to the asparagine synthetase family.</text>
</comment>
<feature type="domain" description="Glutamine amidotransferase type-2" evidence="10">
    <location>
        <begin position="2"/>
        <end position="219"/>
    </location>
</feature>
<evidence type="ECO:0000256" key="8">
    <source>
        <dbReference type="PIRSR" id="PIRSR001589-1"/>
    </source>
</evidence>
<evidence type="ECO:0000313" key="12">
    <source>
        <dbReference type="Proteomes" id="UP000247540"/>
    </source>
</evidence>
<keyword evidence="5 9" id="KW-0067">ATP-binding</keyword>
<keyword evidence="8" id="KW-0028">Amino-acid biosynthesis</keyword>
<dbReference type="InterPro" id="IPR014729">
    <property type="entry name" value="Rossmann-like_a/b/a_fold"/>
</dbReference>
<keyword evidence="6 8" id="KW-0315">Glutamine amidotransferase</keyword>
<dbReference type="AlphaFoldDB" id="A0A318SIW6"/>
<dbReference type="InterPro" id="IPR033738">
    <property type="entry name" value="AsnB_N"/>
</dbReference>
<dbReference type="EC" id="6.3.5.4" evidence="3"/>
<evidence type="ECO:0000256" key="1">
    <source>
        <dbReference type="ARBA" id="ARBA00005187"/>
    </source>
</evidence>
<dbReference type="InterPro" id="IPR006426">
    <property type="entry name" value="Asn_synth_AEB"/>
</dbReference>
<dbReference type="InterPro" id="IPR051786">
    <property type="entry name" value="ASN_synthetase/amidase"/>
</dbReference>
<name>A0A318SIW6_9BURK</name>
<keyword evidence="8" id="KW-0061">Asparagine biosynthesis</keyword>
<dbReference type="Gene3D" id="3.40.50.620">
    <property type="entry name" value="HUPs"/>
    <property type="match status" value="1"/>
</dbReference>
<evidence type="ECO:0000256" key="5">
    <source>
        <dbReference type="ARBA" id="ARBA00022840"/>
    </source>
</evidence>
<accession>A0A318SIW6</accession>
<dbReference type="GO" id="GO:0006529">
    <property type="term" value="P:asparagine biosynthetic process"/>
    <property type="evidence" value="ECO:0007669"/>
    <property type="project" value="UniProtKB-KW"/>
</dbReference>
<dbReference type="SUPFAM" id="SSF52402">
    <property type="entry name" value="Adenine nucleotide alpha hydrolases-like"/>
    <property type="match status" value="1"/>
</dbReference>
<feature type="binding site" evidence="9">
    <location>
        <position position="104"/>
    </location>
    <ligand>
        <name>L-glutamine</name>
        <dbReference type="ChEBI" id="CHEBI:58359"/>
    </ligand>
</feature>
<dbReference type="InterPro" id="IPR001962">
    <property type="entry name" value="Asn_synthase"/>
</dbReference>
<dbReference type="SUPFAM" id="SSF56235">
    <property type="entry name" value="N-terminal nucleophile aminohydrolases (Ntn hydrolases)"/>
    <property type="match status" value="1"/>
</dbReference>
<keyword evidence="4 9" id="KW-0547">Nucleotide-binding</keyword>
<dbReference type="Pfam" id="PF13537">
    <property type="entry name" value="GATase_7"/>
    <property type="match status" value="1"/>
</dbReference>
<dbReference type="EMBL" id="QJTC01000005">
    <property type="protein sequence ID" value="PYE78716.1"/>
    <property type="molecule type" value="Genomic_DNA"/>
</dbReference>
<dbReference type="GO" id="GO:0004066">
    <property type="term" value="F:asparagine synthase (glutamine-hydrolyzing) activity"/>
    <property type="evidence" value="ECO:0007669"/>
    <property type="project" value="UniProtKB-EC"/>
</dbReference>
<dbReference type="RefSeq" id="WP_110464996.1">
    <property type="nucleotide sequence ID" value="NZ_JAMOFZ010000005.1"/>
</dbReference>
<dbReference type="Pfam" id="PF00733">
    <property type="entry name" value="Asn_synthase"/>
    <property type="match status" value="1"/>
</dbReference>
<dbReference type="PANTHER" id="PTHR43284">
    <property type="entry name" value="ASPARAGINE SYNTHETASE (GLUTAMINE-HYDROLYZING)"/>
    <property type="match status" value="1"/>
</dbReference>
<evidence type="ECO:0000256" key="9">
    <source>
        <dbReference type="PIRSR" id="PIRSR001589-2"/>
    </source>
</evidence>
<dbReference type="GO" id="GO:0005829">
    <property type="term" value="C:cytosol"/>
    <property type="evidence" value="ECO:0007669"/>
    <property type="project" value="TreeGrafter"/>
</dbReference>
<keyword evidence="12" id="KW-1185">Reference proteome</keyword>
<comment type="pathway">
    <text evidence="1">Amino-acid biosynthesis; L-asparagine biosynthesis; L-asparagine from L-aspartate (L-Gln route): step 1/1.</text>
</comment>
<evidence type="ECO:0000256" key="4">
    <source>
        <dbReference type="ARBA" id="ARBA00022741"/>
    </source>
</evidence>
<evidence type="ECO:0000256" key="3">
    <source>
        <dbReference type="ARBA" id="ARBA00012737"/>
    </source>
</evidence>
<dbReference type="Gene3D" id="3.60.20.10">
    <property type="entry name" value="Glutamine Phosphoribosylpyrophosphate, subunit 1, domain 1"/>
    <property type="match status" value="1"/>
</dbReference>
<dbReference type="OrthoDB" id="9763290at2"/>
<dbReference type="NCBIfam" id="TIGR01536">
    <property type="entry name" value="asn_synth_AEB"/>
    <property type="match status" value="1"/>
</dbReference>
<comment type="catalytic activity">
    <reaction evidence="7">
        <text>L-aspartate + L-glutamine + ATP + H2O = L-asparagine + L-glutamate + AMP + diphosphate + H(+)</text>
        <dbReference type="Rhea" id="RHEA:12228"/>
        <dbReference type="ChEBI" id="CHEBI:15377"/>
        <dbReference type="ChEBI" id="CHEBI:15378"/>
        <dbReference type="ChEBI" id="CHEBI:29985"/>
        <dbReference type="ChEBI" id="CHEBI:29991"/>
        <dbReference type="ChEBI" id="CHEBI:30616"/>
        <dbReference type="ChEBI" id="CHEBI:33019"/>
        <dbReference type="ChEBI" id="CHEBI:58048"/>
        <dbReference type="ChEBI" id="CHEBI:58359"/>
        <dbReference type="ChEBI" id="CHEBI:456215"/>
        <dbReference type="EC" id="6.3.5.4"/>
    </reaction>
</comment>
<evidence type="ECO:0000256" key="6">
    <source>
        <dbReference type="ARBA" id="ARBA00022962"/>
    </source>
</evidence>
<reference evidence="11 12" key="1">
    <citation type="submission" date="2018-06" db="EMBL/GenBank/DDBJ databases">
        <title>Genomic Encyclopedia of Type Strains, Phase III (KMG-III): the genomes of soil and plant-associated and newly described type strains.</title>
        <authorList>
            <person name="Whitman W."/>
        </authorList>
    </citation>
    <scope>NUCLEOTIDE SEQUENCE [LARGE SCALE GENOMIC DNA]</scope>
    <source>
        <strain evidence="11 12">CECT 7646</strain>
    </source>
</reference>
<organism evidence="11 12">
    <name type="scientific">Xylophilus ampelinus</name>
    <dbReference type="NCBI Taxonomy" id="54067"/>
    <lineage>
        <taxon>Bacteria</taxon>
        <taxon>Pseudomonadati</taxon>
        <taxon>Pseudomonadota</taxon>
        <taxon>Betaproteobacteria</taxon>
        <taxon>Burkholderiales</taxon>
        <taxon>Xylophilus</taxon>
    </lineage>
</organism>
<protein>
    <recommendedName>
        <fullName evidence="3">asparagine synthase (glutamine-hydrolyzing)</fullName>
        <ecNumber evidence="3">6.3.5.4</ecNumber>
    </recommendedName>
</protein>
<gene>
    <name evidence="11" type="ORF">DFQ15_10575</name>
</gene>
<sequence>MCGILGLYGAGRIDNIEAKLRLGLSQLGRRGPDDQGVSSVSLDDGQLHFGHTRLSVIDLTPAAHQPMPSADGRYLLVFNGEIYNYFELRAELQSLGRIFRSASDTEVLLQAWDQWGAAALPRFTGMFAFVLFDRATHTLHGARDAFGIKPLYYHHAADAGFCFASEIPAVQALRASTPRLDWQVSYDYLAHGHYDAGERTFFEDIRALPPGHRFTYDLGGHCFDLHVWWKPTIAPVQRLTLDDAAEGLRTRMLDSVRLHLRSDVPLGAALSGGLDSSAIVGCMRQLEPDAPIHTFSFIASGSAVSEEQWVNRMNAHVGAQAHKLGITPQELAADLDDMIAAQGEPFGSTSIYAQYRVFRLAREHGVTVTLDGQGADELCGGYVGYPGPRVKSLLDQGRVLDAVAFLRQWGRWPGRAGIDGLKAAVAEYTGDAAYQALRRMNGSDACPPWLDGGVLKDAGVALRFPRPLPDMTARGRRLPAELARSLQGLGLQGLLRHGDRNSMRFSVESRVPFLTTAMADFLLTLPEEYLVAANGETKHLLRRAMRGLVPPEVLDRRDKIGFATPEHAWLLQMAPQIRQWLRHPLRLPFLRQQALLTSFDQVVAGQKPFSWQVWRWVNFTRWHARHFSG</sequence>
<evidence type="ECO:0000313" key="11">
    <source>
        <dbReference type="EMBL" id="PYE78716.1"/>
    </source>
</evidence>
<comment type="caution">
    <text evidence="11">The sequence shown here is derived from an EMBL/GenBank/DDBJ whole genome shotgun (WGS) entry which is preliminary data.</text>
</comment>
<dbReference type="CDD" id="cd01991">
    <property type="entry name" value="Asn_synthase_B_C"/>
    <property type="match status" value="1"/>
</dbReference>
<evidence type="ECO:0000256" key="7">
    <source>
        <dbReference type="ARBA" id="ARBA00048741"/>
    </source>
</evidence>
<dbReference type="PIRSF" id="PIRSF001589">
    <property type="entry name" value="Asn_synthetase_glu-h"/>
    <property type="match status" value="1"/>
</dbReference>
<proteinExistence type="inferred from homology"/>
<dbReference type="CDD" id="cd00712">
    <property type="entry name" value="AsnB"/>
    <property type="match status" value="1"/>
</dbReference>
<dbReference type="GO" id="GO:0005524">
    <property type="term" value="F:ATP binding"/>
    <property type="evidence" value="ECO:0007669"/>
    <property type="project" value="UniProtKB-KW"/>
</dbReference>
<dbReference type="PANTHER" id="PTHR43284:SF1">
    <property type="entry name" value="ASPARAGINE SYNTHETASE"/>
    <property type="match status" value="1"/>
</dbReference>
<evidence type="ECO:0000259" key="10">
    <source>
        <dbReference type="PROSITE" id="PS51278"/>
    </source>
</evidence>
<dbReference type="Proteomes" id="UP000247540">
    <property type="component" value="Unassembled WGS sequence"/>
</dbReference>
<dbReference type="InterPro" id="IPR017932">
    <property type="entry name" value="GATase_2_dom"/>
</dbReference>
<feature type="active site" description="For GATase activity" evidence="8">
    <location>
        <position position="2"/>
    </location>
</feature>
<dbReference type="PROSITE" id="PS51278">
    <property type="entry name" value="GATASE_TYPE_2"/>
    <property type="match status" value="1"/>
</dbReference>
<evidence type="ECO:0000256" key="2">
    <source>
        <dbReference type="ARBA" id="ARBA00005752"/>
    </source>
</evidence>
<dbReference type="InterPro" id="IPR029055">
    <property type="entry name" value="Ntn_hydrolases_N"/>
</dbReference>